<dbReference type="EnsemblPlants" id="ONIVA11G00890.1">
    <property type="protein sequence ID" value="ONIVA11G00890.1"/>
    <property type="gene ID" value="ONIVA11G00890"/>
</dbReference>
<dbReference type="Gramene" id="ONIVA11G00890.1">
    <property type="protein sequence ID" value="ONIVA11G00890.1"/>
    <property type="gene ID" value="ONIVA11G00890"/>
</dbReference>
<evidence type="ECO:0000313" key="7">
    <source>
        <dbReference type="EnsemblPlants" id="ONIVA11G00890.1"/>
    </source>
</evidence>
<evidence type="ECO:0000313" key="8">
    <source>
        <dbReference type="Proteomes" id="UP000006591"/>
    </source>
</evidence>
<dbReference type="GO" id="GO:0004674">
    <property type="term" value="F:protein serine/threonine kinase activity"/>
    <property type="evidence" value="ECO:0007669"/>
    <property type="project" value="UniProtKB-KW"/>
</dbReference>
<sequence length="333" mass="37055">MSGARWCGDRRSERSSVVGDNRNGYVETDPTGRYGRTVYRGFDELRGVEVAWNQATISDVLRTPDALHRMYAEVSLLADLRHDAIIAFHASWVATEMVKELDIADREPTEIAAMIEQEIVRLVPGYKQHEYSYADDDDDDDVNGQPNPFYYLSSSPTSSQGSLCGVGPTSSEGFPGPHGKVDWSRDYCYYPPSSVSVSDDDDSSTSSLSAAVSAISLQQQHCSASSSRLGPASASASEDGGGHAGRPRQREGEEERRRRRMSRNRSMVDMRSQLLHRTLVEELNKRLFFNTVGAVHDIGFRDPTTYGSSSSSSSSQHRRRSSSKVDHKHHYMF</sequence>
<dbReference type="eggNOG" id="KOG0584">
    <property type="taxonomic scope" value="Eukaryota"/>
</dbReference>
<name>A0A0E0IXA3_ORYNI</name>
<feature type="compositionally biased region" description="Basic residues" evidence="6">
    <location>
        <begin position="316"/>
        <end position="333"/>
    </location>
</feature>
<dbReference type="Gene3D" id="3.30.200.20">
    <property type="entry name" value="Phosphorylase Kinase, domain 1"/>
    <property type="match status" value="1"/>
</dbReference>
<organism evidence="7">
    <name type="scientific">Oryza nivara</name>
    <name type="common">Indian wild rice</name>
    <name type="synonym">Oryza sativa f. spontanea</name>
    <dbReference type="NCBI Taxonomy" id="4536"/>
    <lineage>
        <taxon>Eukaryota</taxon>
        <taxon>Viridiplantae</taxon>
        <taxon>Streptophyta</taxon>
        <taxon>Embryophyta</taxon>
        <taxon>Tracheophyta</taxon>
        <taxon>Spermatophyta</taxon>
        <taxon>Magnoliopsida</taxon>
        <taxon>Liliopsida</taxon>
        <taxon>Poales</taxon>
        <taxon>Poaceae</taxon>
        <taxon>BOP clade</taxon>
        <taxon>Oryzoideae</taxon>
        <taxon>Oryzeae</taxon>
        <taxon>Oryzinae</taxon>
        <taxon>Oryza</taxon>
    </lineage>
</organism>
<comment type="catalytic activity">
    <reaction evidence="5">
        <text>L-seryl-[protein] + ATP = O-phospho-L-seryl-[protein] + ADP + H(+)</text>
        <dbReference type="Rhea" id="RHEA:17989"/>
        <dbReference type="Rhea" id="RHEA-COMP:9863"/>
        <dbReference type="Rhea" id="RHEA-COMP:11604"/>
        <dbReference type="ChEBI" id="CHEBI:15378"/>
        <dbReference type="ChEBI" id="CHEBI:29999"/>
        <dbReference type="ChEBI" id="CHEBI:30616"/>
        <dbReference type="ChEBI" id="CHEBI:83421"/>
        <dbReference type="ChEBI" id="CHEBI:456216"/>
        <dbReference type="EC" id="2.7.11.1"/>
    </reaction>
</comment>
<evidence type="ECO:0000256" key="5">
    <source>
        <dbReference type="ARBA" id="ARBA00048679"/>
    </source>
</evidence>
<dbReference type="EC" id="2.7.11.1" evidence="1"/>
<dbReference type="STRING" id="4536.A0A0E0IXA3"/>
<feature type="compositionally biased region" description="Low complexity" evidence="6">
    <location>
        <begin position="153"/>
        <end position="162"/>
    </location>
</feature>
<evidence type="ECO:0000256" key="2">
    <source>
        <dbReference type="ARBA" id="ARBA00022527"/>
    </source>
</evidence>
<dbReference type="OMA" id="HEYSYAN"/>
<protein>
    <recommendedName>
        <fullName evidence="1">non-specific serine/threonine protein kinase</fullName>
        <ecNumber evidence="1">2.7.11.1</ecNumber>
    </recommendedName>
</protein>
<feature type="region of interest" description="Disordered" evidence="6">
    <location>
        <begin position="222"/>
        <end position="269"/>
    </location>
</feature>
<keyword evidence="2" id="KW-0723">Serine/threonine-protein kinase</keyword>
<comment type="catalytic activity">
    <reaction evidence="4">
        <text>L-threonyl-[protein] + ATP = O-phospho-L-threonyl-[protein] + ADP + H(+)</text>
        <dbReference type="Rhea" id="RHEA:46608"/>
        <dbReference type="Rhea" id="RHEA-COMP:11060"/>
        <dbReference type="Rhea" id="RHEA-COMP:11605"/>
        <dbReference type="ChEBI" id="CHEBI:15378"/>
        <dbReference type="ChEBI" id="CHEBI:30013"/>
        <dbReference type="ChEBI" id="CHEBI:30616"/>
        <dbReference type="ChEBI" id="CHEBI:61977"/>
        <dbReference type="ChEBI" id="CHEBI:456216"/>
        <dbReference type="EC" id="2.7.11.1"/>
    </reaction>
</comment>
<feature type="region of interest" description="Disordered" evidence="6">
    <location>
        <begin position="299"/>
        <end position="333"/>
    </location>
</feature>
<accession>A0A0E0IXA3</accession>
<evidence type="ECO:0000256" key="4">
    <source>
        <dbReference type="ARBA" id="ARBA00047899"/>
    </source>
</evidence>
<reference evidence="7" key="2">
    <citation type="submission" date="2018-04" db="EMBL/GenBank/DDBJ databases">
        <title>OnivRS2 (Oryza nivara Reference Sequence Version 2).</title>
        <authorList>
            <person name="Zhang J."/>
            <person name="Kudrna D."/>
            <person name="Lee S."/>
            <person name="Talag J."/>
            <person name="Rajasekar S."/>
            <person name="Welchert J."/>
            <person name="Hsing Y.-I."/>
            <person name="Wing R.A."/>
        </authorList>
    </citation>
    <scope>NUCLEOTIDE SEQUENCE [LARGE SCALE GENOMIC DNA]</scope>
    <source>
        <strain evidence="7">SL10</strain>
    </source>
</reference>
<keyword evidence="3" id="KW-0418">Kinase</keyword>
<keyword evidence="3" id="KW-0808">Transferase</keyword>
<proteinExistence type="predicted"/>
<evidence type="ECO:0000256" key="3">
    <source>
        <dbReference type="ARBA" id="ARBA00022777"/>
    </source>
</evidence>
<dbReference type="PANTHER" id="PTHR13902">
    <property type="entry name" value="SERINE/THREONINE-PROTEIN KINASE WNK WITH NO LYSINE -RELATED"/>
    <property type="match status" value="1"/>
</dbReference>
<feature type="region of interest" description="Disordered" evidence="6">
    <location>
        <begin position="1"/>
        <end position="28"/>
    </location>
</feature>
<evidence type="ECO:0000256" key="1">
    <source>
        <dbReference type="ARBA" id="ARBA00012513"/>
    </source>
</evidence>
<dbReference type="AlphaFoldDB" id="A0A0E0IXA3"/>
<evidence type="ECO:0000256" key="6">
    <source>
        <dbReference type="SAM" id="MobiDB-lite"/>
    </source>
</evidence>
<keyword evidence="8" id="KW-1185">Reference proteome</keyword>
<feature type="compositionally biased region" description="Acidic residues" evidence="6">
    <location>
        <begin position="133"/>
        <end position="142"/>
    </location>
</feature>
<dbReference type="Proteomes" id="UP000006591">
    <property type="component" value="Chromosome 11"/>
</dbReference>
<dbReference type="HOGENOM" id="CLU_072190_0_0_1"/>
<dbReference type="InterPro" id="IPR050588">
    <property type="entry name" value="WNK_Ser-Thr_kinase"/>
</dbReference>
<reference evidence="7" key="1">
    <citation type="submission" date="2015-04" db="UniProtKB">
        <authorList>
            <consortium name="EnsemblPlants"/>
        </authorList>
    </citation>
    <scope>IDENTIFICATION</scope>
    <source>
        <strain evidence="7">SL10</strain>
    </source>
</reference>
<feature type="region of interest" description="Disordered" evidence="6">
    <location>
        <begin position="133"/>
        <end position="178"/>
    </location>
</feature>